<comment type="caution">
    <text evidence="3">The sequence shown here is derived from an EMBL/GenBank/DDBJ whole genome shotgun (WGS) entry which is preliminary data.</text>
</comment>
<dbReference type="EMBL" id="LZZI01000026">
    <property type="protein sequence ID" value="OOM62220.1"/>
    <property type="molecule type" value="Genomic_DNA"/>
</dbReference>
<evidence type="ECO:0000256" key="1">
    <source>
        <dbReference type="SAM" id="Coils"/>
    </source>
</evidence>
<accession>A0A1S8S9K3</accession>
<evidence type="ECO:0000259" key="2">
    <source>
        <dbReference type="Pfam" id="PF08346"/>
    </source>
</evidence>
<proteinExistence type="predicted"/>
<feature type="domain" description="AntA/AntB antirepressor" evidence="2">
    <location>
        <begin position="65"/>
        <end position="135"/>
    </location>
</feature>
<name>A0A1S8S9K3_CLOBE</name>
<protein>
    <submittedName>
        <fullName evidence="3">AntA/AntB antirepressor</fullName>
    </submittedName>
</protein>
<dbReference type="Pfam" id="PF08346">
    <property type="entry name" value="AntA"/>
    <property type="match status" value="1"/>
</dbReference>
<sequence length="288" mass="33658">MRLTTTVRNIVGERLRKIIGDKMIKFTKPFLMNSLKFSEDEAKLIMKAKKQFPELMDNEGEGFCVDGRKLWGQLKEPQGEFSKWIKRKLLEKNYTENKDYIKVDNFVEVGNLQRPQTDYTLTLNCAKKVAMRENTTEGDLVCDYFILMEKAIRENINWNEVRFPQVDGYKRMCSIVNEEYKKTHDVEKTPIYVYSNNADMLNKALFGHVSKKMKKVLEVEQEDSLRDNLQSKANKALAELQELNGNLILNNMEYATRKTFIETTCKMKFADLKIQVNTVFNDDLNKVA</sequence>
<evidence type="ECO:0000313" key="3">
    <source>
        <dbReference type="EMBL" id="OOM62220.1"/>
    </source>
</evidence>
<evidence type="ECO:0000313" key="4">
    <source>
        <dbReference type="Proteomes" id="UP000190973"/>
    </source>
</evidence>
<dbReference type="AlphaFoldDB" id="A0A1S8S9K3"/>
<dbReference type="InterPro" id="IPR013557">
    <property type="entry name" value="AntA/B_antirep"/>
</dbReference>
<feature type="coiled-coil region" evidence="1">
    <location>
        <begin position="219"/>
        <end position="246"/>
    </location>
</feature>
<reference evidence="3 4" key="1">
    <citation type="submission" date="2016-05" db="EMBL/GenBank/DDBJ databases">
        <title>Microbial solvent formation.</title>
        <authorList>
            <person name="Poehlein A."/>
            <person name="Montoya Solano J.D."/>
            <person name="Flitsch S."/>
            <person name="Krabben P."/>
            <person name="Duerre P."/>
            <person name="Daniel R."/>
        </authorList>
    </citation>
    <scope>NUCLEOTIDE SEQUENCE [LARGE SCALE GENOMIC DNA]</scope>
    <source>
        <strain evidence="3 4">DSM 53</strain>
    </source>
</reference>
<gene>
    <name evidence="3" type="ORF">CLBCK_19230</name>
</gene>
<organism evidence="3 4">
    <name type="scientific">Clostridium beijerinckii</name>
    <name type="common">Clostridium MP</name>
    <dbReference type="NCBI Taxonomy" id="1520"/>
    <lineage>
        <taxon>Bacteria</taxon>
        <taxon>Bacillati</taxon>
        <taxon>Bacillota</taxon>
        <taxon>Clostridia</taxon>
        <taxon>Eubacteriales</taxon>
        <taxon>Clostridiaceae</taxon>
        <taxon>Clostridium</taxon>
    </lineage>
</organism>
<dbReference type="Proteomes" id="UP000190973">
    <property type="component" value="Unassembled WGS sequence"/>
</dbReference>
<keyword evidence="1" id="KW-0175">Coiled coil</keyword>